<accession>A0A914R6U6</accession>
<evidence type="ECO:0000313" key="3">
    <source>
        <dbReference type="WBParaSite" id="PEQ_0000197801-mRNA-1"/>
    </source>
</evidence>
<reference evidence="3" key="1">
    <citation type="submission" date="2022-11" db="UniProtKB">
        <authorList>
            <consortium name="WormBaseParasite"/>
        </authorList>
    </citation>
    <scope>IDENTIFICATION</scope>
</reference>
<proteinExistence type="predicted"/>
<dbReference type="PANTHER" id="PTHR31017">
    <property type="entry name" value="LATE SECRETORY PATHWAY PROTEIN AVL9-RELATED"/>
    <property type="match status" value="1"/>
</dbReference>
<name>A0A914R6U6_PAREQ</name>
<dbReference type="PANTHER" id="PTHR31017:SF1">
    <property type="entry name" value="LATE SECRETORY PATHWAY PROTEIN AVL9 HOMOLOG"/>
    <property type="match status" value="1"/>
</dbReference>
<dbReference type="Proteomes" id="UP000887564">
    <property type="component" value="Unplaced"/>
</dbReference>
<dbReference type="InterPro" id="IPR018307">
    <property type="entry name" value="ABL9/DENND6_dom"/>
</dbReference>
<dbReference type="Pfam" id="PF09794">
    <property type="entry name" value="Avl9"/>
    <property type="match status" value="1"/>
</dbReference>
<feature type="domain" description="AVL9/DENND6" evidence="1">
    <location>
        <begin position="2"/>
        <end position="76"/>
    </location>
</feature>
<sequence>MIRSDSTRAYCIGATNALFIQRRDSIDVIVTMNDEGEGDVDIVNPELRRALSLTAADLRFADFITKGVDANAQSASNFQIVVA</sequence>
<dbReference type="GO" id="GO:0005737">
    <property type="term" value="C:cytoplasm"/>
    <property type="evidence" value="ECO:0007669"/>
    <property type="project" value="TreeGrafter"/>
</dbReference>
<dbReference type="InterPro" id="IPR051731">
    <property type="entry name" value="DENND11/AVL9_GEFs"/>
</dbReference>
<evidence type="ECO:0000259" key="1">
    <source>
        <dbReference type="Pfam" id="PF09794"/>
    </source>
</evidence>
<evidence type="ECO:0000313" key="2">
    <source>
        <dbReference type="Proteomes" id="UP000887564"/>
    </source>
</evidence>
<dbReference type="WBParaSite" id="PEQ_0000197801-mRNA-1">
    <property type="protein sequence ID" value="PEQ_0000197801-mRNA-1"/>
    <property type="gene ID" value="PEQ_0000197801"/>
</dbReference>
<keyword evidence="2" id="KW-1185">Reference proteome</keyword>
<organism evidence="2 3">
    <name type="scientific">Parascaris equorum</name>
    <name type="common">Equine roundworm</name>
    <dbReference type="NCBI Taxonomy" id="6256"/>
    <lineage>
        <taxon>Eukaryota</taxon>
        <taxon>Metazoa</taxon>
        <taxon>Ecdysozoa</taxon>
        <taxon>Nematoda</taxon>
        <taxon>Chromadorea</taxon>
        <taxon>Rhabditida</taxon>
        <taxon>Spirurina</taxon>
        <taxon>Ascaridomorpha</taxon>
        <taxon>Ascaridoidea</taxon>
        <taxon>Ascarididae</taxon>
        <taxon>Parascaris</taxon>
    </lineage>
</organism>
<protein>
    <submittedName>
        <fullName evidence="3">AVL9/DENND6 domain-containing protein</fullName>
    </submittedName>
</protein>
<dbReference type="AlphaFoldDB" id="A0A914R6U6"/>